<proteinExistence type="predicted"/>
<reference evidence="1 2" key="1">
    <citation type="submission" date="2023-04" db="EMBL/GenBank/DDBJ databases">
        <title>Genome of Basidiobolus ranarum AG-B5.</title>
        <authorList>
            <person name="Stajich J.E."/>
            <person name="Carter-House D."/>
            <person name="Gryganskyi A."/>
        </authorList>
    </citation>
    <scope>NUCLEOTIDE SEQUENCE [LARGE SCALE GENOMIC DNA]</scope>
    <source>
        <strain evidence="1 2">AG-B5</strain>
    </source>
</reference>
<name>A0ABR2VRV7_9FUNG</name>
<sequence>MSIMLSNNKPIQEQDLIQALREIRSGINEESLVVISINNPDLMDPTRPWGVFSFTLLEGISVTIHVDRRGYYIAEAAVPEGCTKNIRLHFDSVISRLVKKPFAALDLLLMSTSPLYLISLSKSFTYHKPQLIDCSR</sequence>
<gene>
    <name evidence="1" type="ORF">K7432_012698</name>
</gene>
<accession>A0ABR2VRV7</accession>
<dbReference type="Proteomes" id="UP001479436">
    <property type="component" value="Unassembled WGS sequence"/>
</dbReference>
<dbReference type="Gene3D" id="3.30.2280.10">
    <property type="entry name" value="Hypothetical protein (hspc210)"/>
    <property type="match status" value="1"/>
</dbReference>
<evidence type="ECO:0000313" key="1">
    <source>
        <dbReference type="EMBL" id="KAK9696001.1"/>
    </source>
</evidence>
<comment type="caution">
    <text evidence="1">The sequence shown here is derived from an EMBL/GenBank/DDBJ whole genome shotgun (WGS) entry which is preliminary data.</text>
</comment>
<dbReference type="EMBL" id="JASJQH010008014">
    <property type="protein sequence ID" value="KAK9696001.1"/>
    <property type="molecule type" value="Genomic_DNA"/>
</dbReference>
<protein>
    <submittedName>
        <fullName evidence="1">Uncharacterized protein</fullName>
    </submittedName>
</protein>
<dbReference type="InterPro" id="IPR023231">
    <property type="entry name" value="GSKIP_dom_sf"/>
</dbReference>
<organism evidence="1 2">
    <name type="scientific">Basidiobolus ranarum</name>
    <dbReference type="NCBI Taxonomy" id="34480"/>
    <lineage>
        <taxon>Eukaryota</taxon>
        <taxon>Fungi</taxon>
        <taxon>Fungi incertae sedis</taxon>
        <taxon>Zoopagomycota</taxon>
        <taxon>Entomophthoromycotina</taxon>
        <taxon>Basidiobolomycetes</taxon>
        <taxon>Basidiobolales</taxon>
        <taxon>Basidiobolaceae</taxon>
        <taxon>Basidiobolus</taxon>
    </lineage>
</organism>
<keyword evidence="2" id="KW-1185">Reference proteome</keyword>
<dbReference type="SUPFAM" id="SSF103107">
    <property type="entry name" value="Hypothetical protein c14orf129, hspc210"/>
    <property type="match status" value="1"/>
</dbReference>
<evidence type="ECO:0000313" key="2">
    <source>
        <dbReference type="Proteomes" id="UP001479436"/>
    </source>
</evidence>